<name>A0ACB8ESQ8_9SAUR</name>
<protein>
    <submittedName>
        <fullName evidence="1">Uncharacterized protein</fullName>
    </submittedName>
</protein>
<proteinExistence type="predicted"/>
<evidence type="ECO:0000313" key="2">
    <source>
        <dbReference type="Proteomes" id="UP000827872"/>
    </source>
</evidence>
<sequence>MSPRVVVAGGFSTAGRCKALRFEEFGFNRKPLEVFLWQLQPSSQPVANVHCHNGRLDARYQMSNIY</sequence>
<reference evidence="1" key="1">
    <citation type="submission" date="2021-08" db="EMBL/GenBank/DDBJ databases">
        <title>The first chromosome-level gecko genome reveals the dynamic sex chromosomes of Neotropical dwarf geckos (Sphaerodactylidae: Sphaerodactylus).</title>
        <authorList>
            <person name="Pinto B.J."/>
            <person name="Keating S.E."/>
            <person name="Gamble T."/>
        </authorList>
    </citation>
    <scope>NUCLEOTIDE SEQUENCE</scope>
    <source>
        <strain evidence="1">TG3544</strain>
    </source>
</reference>
<organism evidence="1 2">
    <name type="scientific">Sphaerodactylus townsendi</name>
    <dbReference type="NCBI Taxonomy" id="933632"/>
    <lineage>
        <taxon>Eukaryota</taxon>
        <taxon>Metazoa</taxon>
        <taxon>Chordata</taxon>
        <taxon>Craniata</taxon>
        <taxon>Vertebrata</taxon>
        <taxon>Euteleostomi</taxon>
        <taxon>Lepidosauria</taxon>
        <taxon>Squamata</taxon>
        <taxon>Bifurcata</taxon>
        <taxon>Gekkota</taxon>
        <taxon>Sphaerodactylidae</taxon>
        <taxon>Sphaerodactylus</taxon>
    </lineage>
</organism>
<dbReference type="Proteomes" id="UP000827872">
    <property type="component" value="Linkage Group LG07"/>
</dbReference>
<accession>A0ACB8ESQ8</accession>
<comment type="caution">
    <text evidence="1">The sequence shown here is derived from an EMBL/GenBank/DDBJ whole genome shotgun (WGS) entry which is preliminary data.</text>
</comment>
<evidence type="ECO:0000313" key="1">
    <source>
        <dbReference type="EMBL" id="KAH7995598.1"/>
    </source>
</evidence>
<gene>
    <name evidence="1" type="ORF">K3G42_026575</name>
</gene>
<dbReference type="EMBL" id="CM037620">
    <property type="protein sequence ID" value="KAH7995598.1"/>
    <property type="molecule type" value="Genomic_DNA"/>
</dbReference>
<keyword evidence="2" id="KW-1185">Reference proteome</keyword>